<comment type="caution">
    <text evidence="2">The sequence shown here is derived from an EMBL/GenBank/DDBJ whole genome shotgun (WGS) entry which is preliminary data.</text>
</comment>
<sequence length="81" mass="9273">MNRTYNTQAPKKPVNVSINSDLLERAKGLSINLSAIFEQALAEQLRKEQRAQWLQENAEAIKNYNQFIESNGSFSDGLRKF</sequence>
<gene>
    <name evidence="2" type="ORF">ACFODX_00755</name>
</gene>
<dbReference type="EMBL" id="JBHRTF010000001">
    <property type="protein sequence ID" value="MFC3114065.1"/>
    <property type="molecule type" value="Genomic_DNA"/>
</dbReference>
<dbReference type="Proteomes" id="UP001595555">
    <property type="component" value="Unassembled WGS sequence"/>
</dbReference>
<evidence type="ECO:0000313" key="3">
    <source>
        <dbReference type="Proteomes" id="UP001595555"/>
    </source>
</evidence>
<dbReference type="InterPro" id="IPR009956">
    <property type="entry name" value="Post-segregation_anti-tox_CcdA"/>
</dbReference>
<name>A0ABV7FBY6_9GAMM</name>
<organism evidence="2 3">
    <name type="scientific">Cellvibrio fontiphilus</name>
    <dbReference type="NCBI Taxonomy" id="1815559"/>
    <lineage>
        <taxon>Bacteria</taxon>
        <taxon>Pseudomonadati</taxon>
        <taxon>Pseudomonadota</taxon>
        <taxon>Gammaproteobacteria</taxon>
        <taxon>Cellvibrionales</taxon>
        <taxon>Cellvibrionaceae</taxon>
        <taxon>Cellvibrio</taxon>
    </lineage>
</organism>
<keyword evidence="3" id="KW-1185">Reference proteome</keyword>
<proteinExistence type="predicted"/>
<reference evidence="3" key="1">
    <citation type="journal article" date="2019" name="Int. J. Syst. Evol. Microbiol.">
        <title>The Global Catalogue of Microorganisms (GCM) 10K type strain sequencing project: providing services to taxonomists for standard genome sequencing and annotation.</title>
        <authorList>
            <consortium name="The Broad Institute Genomics Platform"/>
            <consortium name="The Broad Institute Genome Sequencing Center for Infectious Disease"/>
            <person name="Wu L."/>
            <person name="Ma J."/>
        </authorList>
    </citation>
    <scope>NUCLEOTIDE SEQUENCE [LARGE SCALE GENOMIC DNA]</scope>
    <source>
        <strain evidence="3">KCTC 52237</strain>
    </source>
</reference>
<accession>A0ABV7FBY6</accession>
<protein>
    <submittedName>
        <fullName evidence="2">Type II toxin-antitoxin system CcdA family antitoxin</fullName>
    </submittedName>
</protein>
<dbReference type="Pfam" id="PF07362">
    <property type="entry name" value="CcdA"/>
    <property type="match status" value="1"/>
</dbReference>
<evidence type="ECO:0000256" key="1">
    <source>
        <dbReference type="ARBA" id="ARBA00022649"/>
    </source>
</evidence>
<keyword evidence="1" id="KW-1277">Toxin-antitoxin system</keyword>
<dbReference type="RefSeq" id="WP_378115057.1">
    <property type="nucleotide sequence ID" value="NZ_JBHRTF010000001.1"/>
</dbReference>
<evidence type="ECO:0000313" key="2">
    <source>
        <dbReference type="EMBL" id="MFC3114065.1"/>
    </source>
</evidence>